<name>X1BUA4_9ZZZZ</name>
<feature type="transmembrane region" description="Helical" evidence="1">
    <location>
        <begin position="100"/>
        <end position="117"/>
    </location>
</feature>
<dbReference type="GO" id="GO:0005886">
    <property type="term" value="C:plasma membrane"/>
    <property type="evidence" value="ECO:0007669"/>
    <property type="project" value="InterPro"/>
</dbReference>
<dbReference type="Gene3D" id="1.10.1760.20">
    <property type="match status" value="1"/>
</dbReference>
<dbReference type="PIRSF" id="PIRSF016661">
    <property type="entry name" value="BioY"/>
    <property type="match status" value="1"/>
</dbReference>
<dbReference type="GO" id="GO:0015225">
    <property type="term" value="F:biotin transmembrane transporter activity"/>
    <property type="evidence" value="ECO:0007669"/>
    <property type="project" value="InterPro"/>
</dbReference>
<dbReference type="Pfam" id="PF02632">
    <property type="entry name" value="BioY"/>
    <property type="match status" value="1"/>
</dbReference>
<gene>
    <name evidence="2" type="ORF">S01H4_32382</name>
</gene>
<organism evidence="2">
    <name type="scientific">marine sediment metagenome</name>
    <dbReference type="NCBI Taxonomy" id="412755"/>
    <lineage>
        <taxon>unclassified sequences</taxon>
        <taxon>metagenomes</taxon>
        <taxon>ecological metagenomes</taxon>
    </lineage>
</organism>
<dbReference type="PANTHER" id="PTHR34295">
    <property type="entry name" value="BIOTIN TRANSPORTER BIOY"/>
    <property type="match status" value="1"/>
</dbReference>
<reference evidence="2" key="1">
    <citation type="journal article" date="2014" name="Front. Microbiol.">
        <title>High frequency of phylogenetically diverse reductive dehalogenase-homologous genes in deep subseafloor sedimentary metagenomes.</title>
        <authorList>
            <person name="Kawai M."/>
            <person name="Futagami T."/>
            <person name="Toyoda A."/>
            <person name="Takaki Y."/>
            <person name="Nishi S."/>
            <person name="Hori S."/>
            <person name="Arai W."/>
            <person name="Tsubouchi T."/>
            <person name="Morono Y."/>
            <person name="Uchiyama I."/>
            <person name="Ito T."/>
            <person name="Fujiyama A."/>
            <person name="Inagaki F."/>
            <person name="Takami H."/>
        </authorList>
    </citation>
    <scope>NUCLEOTIDE SEQUENCE</scope>
    <source>
        <strain evidence="2">Expedition CK06-06</strain>
    </source>
</reference>
<protein>
    <recommendedName>
        <fullName evidence="3">Biotin transporter BioY</fullName>
    </recommendedName>
</protein>
<evidence type="ECO:0000256" key="1">
    <source>
        <dbReference type="SAM" id="Phobius"/>
    </source>
</evidence>
<keyword evidence="1" id="KW-0812">Transmembrane</keyword>
<dbReference type="InterPro" id="IPR003784">
    <property type="entry name" value="BioY"/>
</dbReference>
<evidence type="ECO:0008006" key="3">
    <source>
        <dbReference type="Google" id="ProtNLM"/>
    </source>
</evidence>
<proteinExistence type="predicted"/>
<feature type="transmembrane region" description="Helical" evidence="1">
    <location>
        <begin position="71"/>
        <end position="88"/>
    </location>
</feature>
<accession>X1BUA4</accession>
<feature type="transmembrane region" description="Helical" evidence="1">
    <location>
        <begin position="20"/>
        <end position="42"/>
    </location>
</feature>
<sequence length="155" mass="16320">MLTNAVCVDIFRPSEKARALIYDVVLIIIGSLVIAASAQIAIGWPVPITGQTFAVLMIGVLFGSKRGSLTVLAYILEGLSGLGFFAQGKAGFTAITGPTGGYLVGFIFAAYIVGLLAEKGWDRRIETTILTMIFGNLIIYAFGLSLLLVLASSGK</sequence>
<feature type="non-terminal residue" evidence="2">
    <location>
        <position position="155"/>
    </location>
</feature>
<dbReference type="AlphaFoldDB" id="X1BUA4"/>
<keyword evidence="1" id="KW-1133">Transmembrane helix</keyword>
<dbReference type="PANTHER" id="PTHR34295:SF1">
    <property type="entry name" value="BIOTIN TRANSPORTER BIOY"/>
    <property type="match status" value="1"/>
</dbReference>
<evidence type="ECO:0000313" key="2">
    <source>
        <dbReference type="EMBL" id="GAG87768.1"/>
    </source>
</evidence>
<keyword evidence="1" id="KW-0472">Membrane</keyword>
<comment type="caution">
    <text evidence="2">The sequence shown here is derived from an EMBL/GenBank/DDBJ whole genome shotgun (WGS) entry which is preliminary data.</text>
</comment>
<feature type="transmembrane region" description="Helical" evidence="1">
    <location>
        <begin position="129"/>
        <end position="151"/>
    </location>
</feature>
<dbReference type="EMBL" id="BART01016920">
    <property type="protein sequence ID" value="GAG87768.1"/>
    <property type="molecule type" value="Genomic_DNA"/>
</dbReference>
<feature type="transmembrane region" description="Helical" evidence="1">
    <location>
        <begin position="48"/>
        <end position="64"/>
    </location>
</feature>